<accession>A0ABS8WUI2</accession>
<feature type="region of interest" description="Disordered" evidence="1">
    <location>
        <begin position="126"/>
        <end position="167"/>
    </location>
</feature>
<name>A0ABS8WUI2_DATST</name>
<gene>
    <name evidence="2" type="ORF">HAX54_001227</name>
</gene>
<reference evidence="2 3" key="1">
    <citation type="journal article" date="2021" name="BMC Genomics">
        <title>Datura genome reveals duplications of psychoactive alkaloid biosynthetic genes and high mutation rate following tissue culture.</title>
        <authorList>
            <person name="Rajewski A."/>
            <person name="Carter-House D."/>
            <person name="Stajich J."/>
            <person name="Litt A."/>
        </authorList>
    </citation>
    <scope>NUCLEOTIDE SEQUENCE [LARGE SCALE GENOMIC DNA]</scope>
    <source>
        <strain evidence="2">AR-01</strain>
    </source>
</reference>
<organism evidence="2 3">
    <name type="scientific">Datura stramonium</name>
    <name type="common">Jimsonweed</name>
    <name type="synonym">Common thornapple</name>
    <dbReference type="NCBI Taxonomy" id="4076"/>
    <lineage>
        <taxon>Eukaryota</taxon>
        <taxon>Viridiplantae</taxon>
        <taxon>Streptophyta</taxon>
        <taxon>Embryophyta</taxon>
        <taxon>Tracheophyta</taxon>
        <taxon>Spermatophyta</taxon>
        <taxon>Magnoliopsida</taxon>
        <taxon>eudicotyledons</taxon>
        <taxon>Gunneridae</taxon>
        <taxon>Pentapetalae</taxon>
        <taxon>asterids</taxon>
        <taxon>lamiids</taxon>
        <taxon>Solanales</taxon>
        <taxon>Solanaceae</taxon>
        <taxon>Solanoideae</taxon>
        <taxon>Datureae</taxon>
        <taxon>Datura</taxon>
    </lineage>
</organism>
<evidence type="ECO:0000313" key="2">
    <source>
        <dbReference type="EMBL" id="MCE3215196.1"/>
    </source>
</evidence>
<protein>
    <submittedName>
        <fullName evidence="2">Uncharacterized protein</fullName>
    </submittedName>
</protein>
<feature type="compositionally biased region" description="Acidic residues" evidence="1">
    <location>
        <begin position="126"/>
        <end position="151"/>
    </location>
</feature>
<comment type="caution">
    <text evidence="2">The sequence shown here is derived from an EMBL/GenBank/DDBJ whole genome shotgun (WGS) entry which is preliminary data.</text>
</comment>
<feature type="region of interest" description="Disordered" evidence="1">
    <location>
        <begin position="1"/>
        <end position="41"/>
    </location>
</feature>
<evidence type="ECO:0000256" key="1">
    <source>
        <dbReference type="SAM" id="MobiDB-lite"/>
    </source>
</evidence>
<proteinExistence type="predicted"/>
<keyword evidence="3" id="KW-1185">Reference proteome</keyword>
<dbReference type="Proteomes" id="UP000823775">
    <property type="component" value="Unassembled WGS sequence"/>
</dbReference>
<evidence type="ECO:0000313" key="3">
    <source>
        <dbReference type="Proteomes" id="UP000823775"/>
    </source>
</evidence>
<dbReference type="EMBL" id="JACEIK010010448">
    <property type="protein sequence ID" value="MCE3215196.1"/>
    <property type="molecule type" value="Genomic_DNA"/>
</dbReference>
<sequence>MAPKLNKGKGVASSSHGNKRSRETQNAPNEDASMPPQPPRFYGLRRVMGQEGKKWFKEHNESKYSHELFVDRISLAFEFPHIIDRLHTLGLNFVFNDPNECNLNMVREFLANWDLKERVGTRFEDTFDDDDAIDDEQATDDSDLESDDDRDYSEMGEASFAPTYNED</sequence>